<dbReference type="InterPro" id="IPR001128">
    <property type="entry name" value="Cyt_P450"/>
</dbReference>
<dbReference type="AlphaFoldDB" id="A0A835H6H2"/>
<feature type="binding site" description="axial binding residue" evidence="4">
    <location>
        <position position="162"/>
    </location>
    <ligand>
        <name>heme</name>
        <dbReference type="ChEBI" id="CHEBI:30413"/>
    </ligand>
    <ligandPart>
        <name>Fe</name>
        <dbReference type="ChEBI" id="CHEBI:18248"/>
    </ligandPart>
</feature>
<evidence type="ECO:0000256" key="4">
    <source>
        <dbReference type="PIRSR" id="PIRSR602401-1"/>
    </source>
</evidence>
<evidence type="ECO:0000256" key="1">
    <source>
        <dbReference type="ARBA" id="ARBA00010617"/>
    </source>
</evidence>
<evidence type="ECO:0000313" key="6">
    <source>
        <dbReference type="EMBL" id="KAF9594440.1"/>
    </source>
</evidence>
<dbReference type="GO" id="GO:0020037">
    <property type="term" value="F:heme binding"/>
    <property type="evidence" value="ECO:0007669"/>
    <property type="project" value="InterPro"/>
</dbReference>
<dbReference type="Proteomes" id="UP000631114">
    <property type="component" value="Unassembled WGS sequence"/>
</dbReference>
<dbReference type="Pfam" id="PF00067">
    <property type="entry name" value="p450"/>
    <property type="match status" value="1"/>
</dbReference>
<dbReference type="GO" id="GO:0016705">
    <property type="term" value="F:oxidoreductase activity, acting on paired donors, with incorporation or reduction of molecular oxygen"/>
    <property type="evidence" value="ECO:0007669"/>
    <property type="project" value="InterPro"/>
</dbReference>
<dbReference type="InterPro" id="IPR036396">
    <property type="entry name" value="Cyt_P450_sf"/>
</dbReference>
<dbReference type="PANTHER" id="PTHR47955:SF15">
    <property type="entry name" value="CYTOCHROME P450 71A2-LIKE"/>
    <property type="match status" value="1"/>
</dbReference>
<dbReference type="EMBL" id="JADFTS010000008">
    <property type="protein sequence ID" value="KAF9594440.1"/>
    <property type="molecule type" value="Genomic_DNA"/>
</dbReference>
<evidence type="ECO:0000256" key="5">
    <source>
        <dbReference type="RuleBase" id="RU000461"/>
    </source>
</evidence>
<accession>A0A835H6H2</accession>
<evidence type="ECO:0008006" key="8">
    <source>
        <dbReference type="Google" id="ProtNLM"/>
    </source>
</evidence>
<comment type="similarity">
    <text evidence="1 5">Belongs to the cytochrome P450 family.</text>
</comment>
<keyword evidence="5" id="KW-0560">Oxidoreductase</keyword>
<dbReference type="GO" id="GO:0004497">
    <property type="term" value="F:monooxygenase activity"/>
    <property type="evidence" value="ECO:0007669"/>
    <property type="project" value="UniProtKB-KW"/>
</dbReference>
<reference evidence="6 7" key="1">
    <citation type="submission" date="2020-10" db="EMBL/GenBank/DDBJ databases">
        <title>The Coptis chinensis genome and diversification of protoberbering-type alkaloids.</title>
        <authorList>
            <person name="Wang B."/>
            <person name="Shu S."/>
            <person name="Song C."/>
            <person name="Liu Y."/>
        </authorList>
    </citation>
    <scope>NUCLEOTIDE SEQUENCE [LARGE SCALE GENOMIC DNA]</scope>
    <source>
        <strain evidence="6">HL-2020</strain>
        <tissue evidence="6">Leaf</tissue>
    </source>
</reference>
<keyword evidence="3 4" id="KW-0408">Iron</keyword>
<protein>
    <recommendedName>
        <fullName evidence="8">Cytochrome P450</fullName>
    </recommendedName>
</protein>
<dbReference type="SUPFAM" id="SSF48264">
    <property type="entry name" value="Cytochrome P450"/>
    <property type="match status" value="1"/>
</dbReference>
<gene>
    <name evidence="6" type="ORF">IFM89_031042</name>
</gene>
<dbReference type="InterPro" id="IPR017972">
    <property type="entry name" value="Cyt_P450_CS"/>
</dbReference>
<dbReference type="PROSITE" id="PS00086">
    <property type="entry name" value="CYTOCHROME_P450"/>
    <property type="match status" value="1"/>
</dbReference>
<dbReference type="InterPro" id="IPR002401">
    <property type="entry name" value="Cyt_P450_E_grp-I"/>
</dbReference>
<keyword evidence="2 4" id="KW-0479">Metal-binding</keyword>
<sequence length="315" mass="36870">MKQDGSVDKSDFVDILLYVQKNNILDSKFIQENIKALIVVRYLSTLVFSLFYASDKKHKLDEEDIQEMNYLKSIVKETQRIYPPLPLLVPRESSTATNLKGYRVPSKTRVYINTWAIQRDREVWNNPKEFEFSPERFCSDNIVDLEGQDYEYFPFSSGRRGCPGMSLGLVVSEIVIANLLYWFDWELPGGANKEDLDMTEYFGLVVTKKIPLHLVPTCHCFQVQGKVEVSYVYSFLLHVYVSRIDSTRQFPIKTIKKVCQTQFYVLVQFPYSFQDRIKMLVDYFGRRFNELTIEMVFKSNWPVLANSNVSRRIKG</sequence>
<evidence type="ECO:0000256" key="2">
    <source>
        <dbReference type="ARBA" id="ARBA00022723"/>
    </source>
</evidence>
<evidence type="ECO:0000256" key="3">
    <source>
        <dbReference type="ARBA" id="ARBA00023004"/>
    </source>
</evidence>
<dbReference type="PRINTS" id="PR00463">
    <property type="entry name" value="EP450I"/>
</dbReference>
<organism evidence="6 7">
    <name type="scientific">Coptis chinensis</name>
    <dbReference type="NCBI Taxonomy" id="261450"/>
    <lineage>
        <taxon>Eukaryota</taxon>
        <taxon>Viridiplantae</taxon>
        <taxon>Streptophyta</taxon>
        <taxon>Embryophyta</taxon>
        <taxon>Tracheophyta</taxon>
        <taxon>Spermatophyta</taxon>
        <taxon>Magnoliopsida</taxon>
        <taxon>Ranunculales</taxon>
        <taxon>Ranunculaceae</taxon>
        <taxon>Coptidoideae</taxon>
        <taxon>Coptis</taxon>
    </lineage>
</organism>
<comment type="cofactor">
    <cofactor evidence="4">
        <name>heme</name>
        <dbReference type="ChEBI" id="CHEBI:30413"/>
    </cofactor>
</comment>
<evidence type="ECO:0000313" key="7">
    <source>
        <dbReference type="Proteomes" id="UP000631114"/>
    </source>
</evidence>
<keyword evidence="4 5" id="KW-0349">Heme</keyword>
<dbReference type="Gene3D" id="1.10.630.10">
    <property type="entry name" value="Cytochrome P450"/>
    <property type="match status" value="1"/>
</dbReference>
<dbReference type="PANTHER" id="PTHR47955">
    <property type="entry name" value="CYTOCHROME P450 FAMILY 71 PROTEIN"/>
    <property type="match status" value="1"/>
</dbReference>
<dbReference type="GO" id="GO:0005506">
    <property type="term" value="F:iron ion binding"/>
    <property type="evidence" value="ECO:0007669"/>
    <property type="project" value="InterPro"/>
</dbReference>
<keyword evidence="5" id="KW-0503">Monooxygenase</keyword>
<comment type="caution">
    <text evidence="6">The sequence shown here is derived from an EMBL/GenBank/DDBJ whole genome shotgun (WGS) entry which is preliminary data.</text>
</comment>
<dbReference type="OrthoDB" id="1055148at2759"/>
<name>A0A835H6H2_9MAGN</name>
<proteinExistence type="inferred from homology"/>
<dbReference type="GO" id="GO:0044550">
    <property type="term" value="P:secondary metabolite biosynthetic process"/>
    <property type="evidence" value="ECO:0007669"/>
    <property type="project" value="UniProtKB-ARBA"/>
</dbReference>
<keyword evidence="7" id="KW-1185">Reference proteome</keyword>